<dbReference type="GO" id="GO:0042162">
    <property type="term" value="F:telomeric DNA binding"/>
    <property type="evidence" value="ECO:0007669"/>
    <property type="project" value="TreeGrafter"/>
</dbReference>
<reference evidence="16" key="1">
    <citation type="journal article" date="2023" name="Insect Mol. Biol.">
        <title>Genome sequencing provides insights into the evolution of gene families encoding plant cell wall-degrading enzymes in longhorned beetles.</title>
        <authorList>
            <person name="Shin N.R."/>
            <person name="Okamura Y."/>
            <person name="Kirsch R."/>
            <person name="Pauchet Y."/>
        </authorList>
    </citation>
    <scope>NUCLEOTIDE SEQUENCE</scope>
    <source>
        <strain evidence="16">RBIC_L_NR</strain>
    </source>
</reference>
<dbReference type="GO" id="GO:0003720">
    <property type="term" value="F:telomerase activity"/>
    <property type="evidence" value="ECO:0007669"/>
    <property type="project" value="InterPro"/>
</dbReference>
<dbReference type="InterPro" id="IPR041580">
    <property type="entry name" value="TERT_thumb"/>
</dbReference>
<comment type="function">
    <text evidence="14">Telomerase is a ribonucleoprotein enzyme essential for the replication of chromosome termini in most eukaryotes. It elongates telomeres. It is a reverse transcriptase that adds simple sequence repeats to chromosome ends by copying a template sequence within the RNA component of the enzyme.</text>
</comment>
<protein>
    <recommendedName>
        <fullName evidence="3 14">Telomerase reverse transcriptase</fullName>
        <ecNumber evidence="2 14">2.7.7.49</ecNumber>
    </recommendedName>
    <alternativeName>
        <fullName evidence="12 14">Telomerase catalytic subunit</fullName>
    </alternativeName>
</protein>
<dbReference type="PANTHER" id="PTHR12066:SF0">
    <property type="entry name" value="TELOMERASE REVERSE TRANSCRIPTASE"/>
    <property type="match status" value="1"/>
</dbReference>
<evidence type="ECO:0000256" key="9">
    <source>
        <dbReference type="ARBA" id="ARBA00022895"/>
    </source>
</evidence>
<evidence type="ECO:0000256" key="13">
    <source>
        <dbReference type="ARBA" id="ARBA00048173"/>
    </source>
</evidence>
<comment type="similarity">
    <text evidence="1 14">Belongs to the reverse transcriptase family. Telomerase subfamily.</text>
</comment>
<keyword evidence="4 14" id="KW-0158">Chromosome</keyword>
<gene>
    <name evidence="16" type="ORF">NQ314_002439</name>
</gene>
<proteinExistence type="inferred from homology"/>
<evidence type="ECO:0000256" key="5">
    <source>
        <dbReference type="ARBA" id="ARBA00022679"/>
    </source>
</evidence>
<dbReference type="Gene3D" id="3.30.70.2630">
    <property type="match status" value="1"/>
</dbReference>
<evidence type="ECO:0000256" key="7">
    <source>
        <dbReference type="ARBA" id="ARBA00022723"/>
    </source>
</evidence>
<keyword evidence="5 14" id="KW-0808">Transferase</keyword>
<evidence type="ECO:0000313" key="17">
    <source>
        <dbReference type="Proteomes" id="UP001162156"/>
    </source>
</evidence>
<keyword evidence="6 14" id="KW-0548">Nucleotidyltransferase</keyword>
<keyword evidence="10 14" id="KW-0695">RNA-directed DNA polymerase</keyword>
<evidence type="ECO:0000256" key="2">
    <source>
        <dbReference type="ARBA" id="ARBA00012493"/>
    </source>
</evidence>
<dbReference type="GO" id="GO:0007004">
    <property type="term" value="P:telomere maintenance via telomerase"/>
    <property type="evidence" value="ECO:0007669"/>
    <property type="project" value="TreeGrafter"/>
</dbReference>
<dbReference type="GO" id="GO:0000333">
    <property type="term" value="C:telomerase catalytic core complex"/>
    <property type="evidence" value="ECO:0007669"/>
    <property type="project" value="TreeGrafter"/>
</dbReference>
<evidence type="ECO:0000259" key="15">
    <source>
        <dbReference type="PROSITE" id="PS50878"/>
    </source>
</evidence>
<name>A0AAV8ZSN3_9CUCU</name>
<dbReference type="InterPro" id="IPR003545">
    <property type="entry name" value="Telomerase_RT"/>
</dbReference>
<dbReference type="Gene3D" id="1.10.357.90">
    <property type="match status" value="1"/>
</dbReference>
<dbReference type="GO" id="GO:0070034">
    <property type="term" value="F:telomerase RNA binding"/>
    <property type="evidence" value="ECO:0007669"/>
    <property type="project" value="TreeGrafter"/>
</dbReference>
<evidence type="ECO:0000256" key="3">
    <source>
        <dbReference type="ARBA" id="ARBA00016182"/>
    </source>
</evidence>
<dbReference type="SMART" id="SM00975">
    <property type="entry name" value="Telomerase_RBD"/>
    <property type="match status" value="1"/>
</dbReference>
<keyword evidence="8 14" id="KW-0460">Magnesium</keyword>
<accession>A0AAV8ZSN3</accession>
<evidence type="ECO:0000256" key="12">
    <source>
        <dbReference type="ARBA" id="ARBA00032044"/>
    </source>
</evidence>
<dbReference type="GO" id="GO:0046872">
    <property type="term" value="F:metal ion binding"/>
    <property type="evidence" value="ECO:0007669"/>
    <property type="project" value="UniProtKB-KW"/>
</dbReference>
<dbReference type="Gene3D" id="3.10.10.20">
    <property type="match status" value="1"/>
</dbReference>
<dbReference type="PROSITE" id="PS50878">
    <property type="entry name" value="RT_POL"/>
    <property type="match status" value="1"/>
</dbReference>
<dbReference type="InterPro" id="IPR021891">
    <property type="entry name" value="Telomerase_RBD"/>
</dbReference>
<evidence type="ECO:0000256" key="1">
    <source>
        <dbReference type="ARBA" id="ARBA00008001"/>
    </source>
</evidence>
<evidence type="ECO:0000256" key="8">
    <source>
        <dbReference type="ARBA" id="ARBA00022842"/>
    </source>
</evidence>
<sequence>MVYYQLSLDRKLRKIWKREKWCRKLKQKRSAKPFEIMLNRICERSRRIKILESVYSEVKITKILDEVIGNDYFGTTQNRKRFYHLVNKIITQSRFECVYKSVLSKGYNINSISWLQEENLDEKGSRALLEKTNLYILRFVVKPLIKHFYHALKSFRGYEVKFIERRKWHSFQHTILNELLHLKFLTLPSGTHISRGILRLFPKTNCDSLEYRPLISLMKYNRVTKEKFKRISKMINFFSRDVSRIEYTSVFASWKKYTEVVKGQQIYGIKLDIKDAFGNVNIDKVCEIIKQSTFKDQDKQFIIKHVQSQYISFNKKLYRWNHGLLQGDCLDTCFLHRMADDYFFCSTEKSDIDKFEFKVKSMFQLTEAKTERADGSGECVISYFGQIFNLNSRQVSKLYSFKKDSSIRHKFKFWNIKYRIPEISKQNIVSRTLRFMYNNHCFKKLELNTSFNTEETVLINYFEGMVFIAFKYEAAVMAIREFQQEAEDMPFLISLLENVIYGYSNTIFLKIQCCKGSNHTGNISFRLLKNIAYRAFILVLRKNNEFYKSIIRYIKNKNNLYLYLDKFKISPNIFTKLPQAFEDICLGRRSEI</sequence>
<dbReference type="AlphaFoldDB" id="A0AAV8ZSN3"/>
<keyword evidence="7 14" id="KW-0479">Metal-binding</keyword>
<dbReference type="EC" id="2.7.7.49" evidence="2 14"/>
<dbReference type="PANTHER" id="PTHR12066">
    <property type="entry name" value="TELOMERASE REVERSE TRANSCRIPTASE"/>
    <property type="match status" value="1"/>
</dbReference>
<evidence type="ECO:0000256" key="6">
    <source>
        <dbReference type="ARBA" id="ARBA00022695"/>
    </source>
</evidence>
<comment type="caution">
    <text evidence="16">The sequence shown here is derived from an EMBL/GenBank/DDBJ whole genome shotgun (WGS) entry which is preliminary data.</text>
</comment>
<evidence type="ECO:0000256" key="4">
    <source>
        <dbReference type="ARBA" id="ARBA00022454"/>
    </source>
</evidence>
<dbReference type="Proteomes" id="UP001162156">
    <property type="component" value="Unassembled WGS sequence"/>
</dbReference>
<dbReference type="Gene3D" id="1.10.132.70">
    <property type="match status" value="1"/>
</dbReference>
<comment type="subcellular location">
    <subcellularLocation>
        <location evidence="14">Nucleus</location>
    </subcellularLocation>
    <subcellularLocation>
        <location evidence="14">Chromosome</location>
        <location evidence="14">Telomere</location>
    </subcellularLocation>
</comment>
<dbReference type="GO" id="GO:0000781">
    <property type="term" value="C:chromosome, telomeric region"/>
    <property type="evidence" value="ECO:0007669"/>
    <property type="project" value="UniProtKB-SubCell"/>
</dbReference>
<evidence type="ECO:0000313" key="16">
    <source>
        <dbReference type="EMBL" id="KAJ8968180.1"/>
    </source>
</evidence>
<dbReference type="InterPro" id="IPR000477">
    <property type="entry name" value="RT_dom"/>
</dbReference>
<dbReference type="Pfam" id="PF12009">
    <property type="entry name" value="Telomerase_RBD"/>
    <property type="match status" value="1"/>
</dbReference>
<keyword evidence="9 14" id="KW-0779">Telomere</keyword>
<evidence type="ECO:0000256" key="11">
    <source>
        <dbReference type="ARBA" id="ARBA00023242"/>
    </source>
</evidence>
<organism evidence="16 17">
    <name type="scientific">Rhamnusium bicolor</name>
    <dbReference type="NCBI Taxonomy" id="1586634"/>
    <lineage>
        <taxon>Eukaryota</taxon>
        <taxon>Metazoa</taxon>
        <taxon>Ecdysozoa</taxon>
        <taxon>Arthropoda</taxon>
        <taxon>Hexapoda</taxon>
        <taxon>Insecta</taxon>
        <taxon>Pterygota</taxon>
        <taxon>Neoptera</taxon>
        <taxon>Endopterygota</taxon>
        <taxon>Coleoptera</taxon>
        <taxon>Polyphaga</taxon>
        <taxon>Cucujiformia</taxon>
        <taxon>Chrysomeloidea</taxon>
        <taxon>Cerambycidae</taxon>
        <taxon>Lepturinae</taxon>
        <taxon>Rhagiini</taxon>
        <taxon>Rhamnusium</taxon>
    </lineage>
</organism>
<feature type="domain" description="Reverse transcriptase" evidence="15">
    <location>
        <begin position="182"/>
        <end position="388"/>
    </location>
</feature>
<comment type="catalytic activity">
    <reaction evidence="13 14">
        <text>DNA(n) + a 2'-deoxyribonucleoside 5'-triphosphate = DNA(n+1) + diphosphate</text>
        <dbReference type="Rhea" id="RHEA:22508"/>
        <dbReference type="Rhea" id="RHEA-COMP:17339"/>
        <dbReference type="Rhea" id="RHEA-COMP:17340"/>
        <dbReference type="ChEBI" id="CHEBI:33019"/>
        <dbReference type="ChEBI" id="CHEBI:61560"/>
        <dbReference type="ChEBI" id="CHEBI:173112"/>
        <dbReference type="EC" id="2.7.7.49"/>
    </reaction>
</comment>
<keyword evidence="11 14" id="KW-0539">Nucleus</keyword>
<evidence type="ECO:0000256" key="14">
    <source>
        <dbReference type="RuleBase" id="RU365061"/>
    </source>
</evidence>
<dbReference type="Pfam" id="PF17984">
    <property type="entry name" value="TERT_thumb"/>
    <property type="match status" value="1"/>
</dbReference>
<evidence type="ECO:0000256" key="10">
    <source>
        <dbReference type="ARBA" id="ARBA00022918"/>
    </source>
</evidence>
<dbReference type="EMBL" id="JANEYF010000753">
    <property type="protein sequence ID" value="KAJ8968180.1"/>
    <property type="molecule type" value="Genomic_DNA"/>
</dbReference>
<keyword evidence="17" id="KW-1185">Reference proteome</keyword>